<dbReference type="SUPFAM" id="SSF53822">
    <property type="entry name" value="Periplasmic binding protein-like I"/>
    <property type="match status" value="1"/>
</dbReference>
<name>A0A0G3BLI3_9BURK</name>
<dbReference type="InterPro" id="IPR028081">
    <property type="entry name" value="Leu-bd"/>
</dbReference>
<dbReference type="PANTHER" id="PTHR47235:SF1">
    <property type="entry name" value="BLR6548 PROTEIN"/>
    <property type="match status" value="1"/>
</dbReference>
<comment type="similarity">
    <text evidence="1">Belongs to the leucine-binding protein family.</text>
</comment>
<evidence type="ECO:0000313" key="7">
    <source>
        <dbReference type="EMBL" id="AKJ30284.1"/>
    </source>
</evidence>
<dbReference type="Proteomes" id="UP000035352">
    <property type="component" value="Chromosome"/>
</dbReference>
<dbReference type="Gene3D" id="3.40.50.2300">
    <property type="match status" value="2"/>
</dbReference>
<keyword evidence="8" id="KW-1185">Reference proteome</keyword>
<dbReference type="AlphaFoldDB" id="A0A0G3BLI3"/>
<protein>
    <submittedName>
        <fullName evidence="7">Amino acid-binding protein</fullName>
    </submittedName>
</protein>
<gene>
    <name evidence="7" type="ORF">AAW51_3593</name>
</gene>
<dbReference type="GO" id="GO:0006865">
    <property type="term" value="P:amino acid transport"/>
    <property type="evidence" value="ECO:0007669"/>
    <property type="project" value="UniProtKB-KW"/>
</dbReference>
<evidence type="ECO:0000256" key="1">
    <source>
        <dbReference type="ARBA" id="ARBA00010062"/>
    </source>
</evidence>
<evidence type="ECO:0000256" key="4">
    <source>
        <dbReference type="ARBA" id="ARBA00022970"/>
    </source>
</evidence>
<keyword evidence="2" id="KW-0813">Transport</keyword>
<sequence length="381" mass="40329">MLTFKPSMFRFLPRISRSFVALAVIAAAGAAHADIVVGQVAPFSGPQGVTGRAIHAGAKLYIDAVNARGGVRGQRLKLVTRDDAQKPDETVRLVKELISQEQPVALLGSVGTSNLEALAKDGVLEKSRVALVGAVSGAASVAQVRGLHVVKASYHDEIGRLFSQLSQLGLTRVGLVYQDDGLGKDVLVGADKAAKQYGITLVGRAGYPRNTTEVQAAVSSMLKAQPQVIFLGATTAAAVQFVKQYGEGGGQATMYGMSIIDTEALLKALGPDRARGYAFSVVLPLSSKSDREVVREYVRLRETAKNPDLSTRSMEGFIAAKALVKAIEKAGKPSAESVYATLESSSELDVGGFRLDFSKQDRTASRYVDFAMIGDGGKIVQ</sequence>
<dbReference type="EMBL" id="CP011371">
    <property type="protein sequence ID" value="AKJ30284.1"/>
    <property type="molecule type" value="Genomic_DNA"/>
</dbReference>
<evidence type="ECO:0000259" key="6">
    <source>
        <dbReference type="Pfam" id="PF13458"/>
    </source>
</evidence>
<dbReference type="KEGG" id="pbh:AAW51_3593"/>
<evidence type="ECO:0000256" key="2">
    <source>
        <dbReference type="ARBA" id="ARBA00022448"/>
    </source>
</evidence>
<dbReference type="Pfam" id="PF13458">
    <property type="entry name" value="Peripla_BP_6"/>
    <property type="match status" value="1"/>
</dbReference>
<feature type="chain" id="PRO_5005183974" evidence="5">
    <location>
        <begin position="34"/>
        <end position="381"/>
    </location>
</feature>
<keyword evidence="3 5" id="KW-0732">Signal</keyword>
<dbReference type="PANTHER" id="PTHR47235">
    <property type="entry name" value="BLR6548 PROTEIN"/>
    <property type="match status" value="1"/>
</dbReference>
<accession>A0A0G3BLI3</accession>
<feature type="signal peptide" evidence="5">
    <location>
        <begin position="1"/>
        <end position="33"/>
    </location>
</feature>
<feature type="domain" description="Leucine-binding protein" evidence="6">
    <location>
        <begin position="35"/>
        <end position="377"/>
    </location>
</feature>
<dbReference type="CDD" id="cd06326">
    <property type="entry name" value="PBP1_ABC_ligand_binding-like"/>
    <property type="match status" value="1"/>
</dbReference>
<dbReference type="PRINTS" id="PR00337">
    <property type="entry name" value="LEUILEVALBP"/>
</dbReference>
<dbReference type="STRING" id="413882.AAW51_3593"/>
<dbReference type="InterPro" id="IPR000709">
    <property type="entry name" value="Leu_Ile_Val-bd"/>
</dbReference>
<dbReference type="PATRIC" id="fig|413882.6.peg.3752"/>
<keyword evidence="4" id="KW-0029">Amino-acid transport</keyword>
<dbReference type="InterPro" id="IPR028082">
    <property type="entry name" value="Peripla_BP_I"/>
</dbReference>
<organism evidence="7 8">
    <name type="scientific">Caldimonas brevitalea</name>
    <dbReference type="NCBI Taxonomy" id="413882"/>
    <lineage>
        <taxon>Bacteria</taxon>
        <taxon>Pseudomonadati</taxon>
        <taxon>Pseudomonadota</taxon>
        <taxon>Betaproteobacteria</taxon>
        <taxon>Burkholderiales</taxon>
        <taxon>Sphaerotilaceae</taxon>
        <taxon>Caldimonas</taxon>
    </lineage>
</organism>
<evidence type="ECO:0000256" key="5">
    <source>
        <dbReference type="SAM" id="SignalP"/>
    </source>
</evidence>
<proteinExistence type="inferred from homology"/>
<evidence type="ECO:0000313" key="8">
    <source>
        <dbReference type="Proteomes" id="UP000035352"/>
    </source>
</evidence>
<evidence type="ECO:0000256" key="3">
    <source>
        <dbReference type="ARBA" id="ARBA00022729"/>
    </source>
</evidence>
<reference evidence="7 8" key="1">
    <citation type="submission" date="2015-05" db="EMBL/GenBank/DDBJ databases">
        <authorList>
            <person name="Tang B."/>
            <person name="Yu Y."/>
        </authorList>
    </citation>
    <scope>NUCLEOTIDE SEQUENCE [LARGE SCALE GENOMIC DNA]</scope>
    <source>
        <strain evidence="7 8">DSM 7029</strain>
    </source>
</reference>